<reference evidence="3" key="1">
    <citation type="submission" date="2016-11" db="EMBL/GenBank/DDBJ databases">
        <authorList>
            <person name="Varghese N."/>
            <person name="Submissions S."/>
        </authorList>
    </citation>
    <scope>NUCLEOTIDE SEQUENCE [LARGE SCALE GENOMIC DNA]</scope>
    <source>
        <strain evidence="3">DSM 18569</strain>
    </source>
</reference>
<evidence type="ECO:0000313" key="3">
    <source>
        <dbReference type="Proteomes" id="UP000183947"/>
    </source>
</evidence>
<dbReference type="STRING" id="1121959.SAMN02746009_00535"/>
<evidence type="ECO:0008006" key="4">
    <source>
        <dbReference type="Google" id="ProtNLM"/>
    </source>
</evidence>
<proteinExistence type="predicted"/>
<name>A0A1M6QE43_9BACT</name>
<keyword evidence="3" id="KW-1185">Reference proteome</keyword>
<keyword evidence="1" id="KW-0732">Signal</keyword>
<sequence>MRRLLFLLAGLGAASVLPTLAQQKPVAPADSLPWFRPRHVVVQTAGGLGMVAAGAGYSFWRDRAEAEVLLGYVPKKYAGSTLTIATAKFLYTPFKLALSPRLEVRPLTVGAYVSYTHNTINDEVRGQYTKGYYWFSTDTRVGAILLGGRVSYLRTERASGRSRRLSGYYELGTNDLYLTSYVPNGNYRSLSPLDILTLGLGIKAEF</sequence>
<dbReference type="Proteomes" id="UP000183947">
    <property type="component" value="Unassembled WGS sequence"/>
</dbReference>
<gene>
    <name evidence="2" type="ORF">SAMN02746009_00535</name>
</gene>
<feature type="signal peptide" evidence="1">
    <location>
        <begin position="1"/>
        <end position="21"/>
    </location>
</feature>
<accession>A0A1M6QE43</accession>
<protein>
    <recommendedName>
        <fullName evidence="4">Outer membrane protein beta-barrel domain-containing protein</fullName>
    </recommendedName>
</protein>
<dbReference type="EMBL" id="FRAS01000001">
    <property type="protein sequence ID" value="SHK18564.1"/>
    <property type="molecule type" value="Genomic_DNA"/>
</dbReference>
<feature type="chain" id="PRO_5013110611" description="Outer membrane protein beta-barrel domain-containing protein" evidence="1">
    <location>
        <begin position="22"/>
        <end position="206"/>
    </location>
</feature>
<evidence type="ECO:0000256" key="1">
    <source>
        <dbReference type="SAM" id="SignalP"/>
    </source>
</evidence>
<dbReference type="OrthoDB" id="5381546at2"/>
<dbReference type="RefSeq" id="WP_139252094.1">
    <property type="nucleotide sequence ID" value="NZ_FRAS01000001.1"/>
</dbReference>
<dbReference type="AlphaFoldDB" id="A0A1M6QE43"/>
<evidence type="ECO:0000313" key="2">
    <source>
        <dbReference type="EMBL" id="SHK18564.1"/>
    </source>
</evidence>
<organism evidence="2 3">
    <name type="scientific">Hymenobacter psychrotolerans DSM 18569</name>
    <dbReference type="NCBI Taxonomy" id="1121959"/>
    <lineage>
        <taxon>Bacteria</taxon>
        <taxon>Pseudomonadati</taxon>
        <taxon>Bacteroidota</taxon>
        <taxon>Cytophagia</taxon>
        <taxon>Cytophagales</taxon>
        <taxon>Hymenobacteraceae</taxon>
        <taxon>Hymenobacter</taxon>
    </lineage>
</organism>